<feature type="region of interest" description="Disordered" evidence="1">
    <location>
        <begin position="569"/>
        <end position="601"/>
    </location>
</feature>
<gene>
    <name evidence="3" type="ORF">DdX_04706</name>
</gene>
<dbReference type="EMBL" id="JAKKPZ010000005">
    <property type="protein sequence ID" value="KAI1720474.1"/>
    <property type="molecule type" value="Genomic_DNA"/>
</dbReference>
<name>A0AAD4R705_9BILA</name>
<proteinExistence type="predicted"/>
<feature type="region of interest" description="Disordered" evidence="1">
    <location>
        <begin position="229"/>
        <end position="269"/>
    </location>
</feature>
<dbReference type="PROSITE" id="PS50097">
    <property type="entry name" value="BTB"/>
    <property type="match status" value="1"/>
</dbReference>
<feature type="compositionally biased region" description="Basic residues" evidence="1">
    <location>
        <begin position="7"/>
        <end position="17"/>
    </location>
</feature>
<feature type="compositionally biased region" description="Polar residues" evidence="1">
    <location>
        <begin position="569"/>
        <end position="590"/>
    </location>
</feature>
<dbReference type="Pfam" id="PF00651">
    <property type="entry name" value="BTB"/>
    <property type="match status" value="1"/>
</dbReference>
<feature type="domain" description="BTB" evidence="2">
    <location>
        <begin position="284"/>
        <end position="340"/>
    </location>
</feature>
<protein>
    <recommendedName>
        <fullName evidence="2">BTB domain-containing protein</fullName>
    </recommendedName>
</protein>
<dbReference type="AlphaFoldDB" id="A0AAD4R705"/>
<comment type="caution">
    <text evidence="3">The sequence shown here is derived from an EMBL/GenBank/DDBJ whole genome shotgun (WGS) entry which is preliminary data.</text>
</comment>
<dbReference type="Gene3D" id="3.30.710.10">
    <property type="entry name" value="Potassium Channel Kv1.1, Chain A"/>
    <property type="match status" value="1"/>
</dbReference>
<sequence>MANFLKKFVHAKSRSKSPVKQPSNVTGVEHEFEHHWLPQSPRYPQSGSNTILASKQSPYAAHGAHSPRRSRTDQRGRPSSHRFSQRPPTPPSHYFTPDYSSPLLYEEPYHRVDSFTTVPNSPQSTRSILPFEKTNNHRSDGRLPSYHASNGTLMTARGWDGFATHKGQLGEYKPNYSTEYMNGGLTTWATTRTTHSGPGSMATDNHLYATNPAALPKYATNENLFTQATISSLRPRSTSPRKMPKLEDEKKHRSKSPTKRPSSSKAPPGKTFDYLHAQCKLEGCSAIIIVEESRFLVCKHQLSHASDFFRTLFLNNRALPIEGVKQTSFNEYTIVVSAMRHPPQTIQFQWFLECTIPCPVLKDITSDTLETCMRLCKRFSAKGLEFRCSKYIQENVESVQPVMALCWLNWVFKHRFDRVTHDACLPVVARLPLNLLESHRQMLPEKVIVDLLAMKLRTCYQQTVKVFHTIHKMDHFFVDLERCPRCGRQRDQGKVRIQANPCHKLIGCERCLRELGCEIEQKSQGDYQAFHQCDHVLLPFNDKTEDCYCQTALYKLNWQSAHRPNVVENSSSEAVGSTSNQAHTLSSNPSIAGPLERNQTS</sequence>
<reference evidence="3" key="1">
    <citation type="submission" date="2022-01" db="EMBL/GenBank/DDBJ databases">
        <title>Genome Sequence Resource for Two Populations of Ditylenchus destructor, the Migratory Endoparasitic Phytonematode.</title>
        <authorList>
            <person name="Zhang H."/>
            <person name="Lin R."/>
            <person name="Xie B."/>
        </authorList>
    </citation>
    <scope>NUCLEOTIDE SEQUENCE</scope>
    <source>
        <strain evidence="3">BazhouSP</strain>
    </source>
</reference>
<feature type="compositionally biased region" description="Low complexity" evidence="1">
    <location>
        <begin position="259"/>
        <end position="268"/>
    </location>
</feature>
<evidence type="ECO:0000313" key="3">
    <source>
        <dbReference type="EMBL" id="KAI1720474.1"/>
    </source>
</evidence>
<accession>A0AAD4R705</accession>
<evidence type="ECO:0000259" key="2">
    <source>
        <dbReference type="PROSITE" id="PS50097"/>
    </source>
</evidence>
<dbReference type="Proteomes" id="UP001201812">
    <property type="component" value="Unassembled WGS sequence"/>
</dbReference>
<feature type="region of interest" description="Disordered" evidence="1">
    <location>
        <begin position="1"/>
        <end position="98"/>
    </location>
</feature>
<keyword evidence="4" id="KW-1185">Reference proteome</keyword>
<dbReference type="SUPFAM" id="SSF54695">
    <property type="entry name" value="POZ domain"/>
    <property type="match status" value="1"/>
</dbReference>
<evidence type="ECO:0000313" key="4">
    <source>
        <dbReference type="Proteomes" id="UP001201812"/>
    </source>
</evidence>
<dbReference type="InterPro" id="IPR000210">
    <property type="entry name" value="BTB/POZ_dom"/>
</dbReference>
<dbReference type="InterPro" id="IPR011333">
    <property type="entry name" value="SKP1/BTB/POZ_sf"/>
</dbReference>
<feature type="compositionally biased region" description="Polar residues" evidence="1">
    <location>
        <begin position="229"/>
        <end position="240"/>
    </location>
</feature>
<organism evidence="3 4">
    <name type="scientific">Ditylenchus destructor</name>
    <dbReference type="NCBI Taxonomy" id="166010"/>
    <lineage>
        <taxon>Eukaryota</taxon>
        <taxon>Metazoa</taxon>
        <taxon>Ecdysozoa</taxon>
        <taxon>Nematoda</taxon>
        <taxon>Chromadorea</taxon>
        <taxon>Rhabditida</taxon>
        <taxon>Tylenchina</taxon>
        <taxon>Tylenchomorpha</taxon>
        <taxon>Sphaerularioidea</taxon>
        <taxon>Anguinidae</taxon>
        <taxon>Anguininae</taxon>
        <taxon>Ditylenchus</taxon>
    </lineage>
</organism>
<feature type="compositionally biased region" description="Polar residues" evidence="1">
    <location>
        <begin position="42"/>
        <end position="57"/>
    </location>
</feature>
<evidence type="ECO:0000256" key="1">
    <source>
        <dbReference type="SAM" id="MobiDB-lite"/>
    </source>
</evidence>